<accession>A0A7S3N7W9</accession>
<dbReference type="EMBL" id="HBII01024197">
    <property type="protein sequence ID" value="CAE0351122.1"/>
    <property type="molecule type" value="Transcribed_RNA"/>
</dbReference>
<evidence type="ECO:0000256" key="1">
    <source>
        <dbReference type="SAM" id="MobiDB-lite"/>
    </source>
</evidence>
<evidence type="ECO:0000313" key="2">
    <source>
        <dbReference type="EMBL" id="CAE0351122.1"/>
    </source>
</evidence>
<gene>
    <name evidence="2" type="ORF">EHAR0213_LOCUS10036</name>
</gene>
<feature type="compositionally biased region" description="Basic and acidic residues" evidence="1">
    <location>
        <begin position="137"/>
        <end position="150"/>
    </location>
</feature>
<organism evidence="2">
    <name type="scientific">Euplotes harpa</name>
    <dbReference type="NCBI Taxonomy" id="151035"/>
    <lineage>
        <taxon>Eukaryota</taxon>
        <taxon>Sar</taxon>
        <taxon>Alveolata</taxon>
        <taxon>Ciliophora</taxon>
        <taxon>Intramacronucleata</taxon>
        <taxon>Spirotrichea</taxon>
        <taxon>Hypotrichia</taxon>
        <taxon>Euplotida</taxon>
        <taxon>Euplotidae</taxon>
        <taxon>Euplotes</taxon>
    </lineage>
</organism>
<reference evidence="2" key="1">
    <citation type="submission" date="2021-01" db="EMBL/GenBank/DDBJ databases">
        <authorList>
            <person name="Corre E."/>
            <person name="Pelletier E."/>
            <person name="Niang G."/>
            <person name="Scheremetjew M."/>
            <person name="Finn R."/>
            <person name="Kale V."/>
            <person name="Holt S."/>
            <person name="Cochrane G."/>
            <person name="Meng A."/>
            <person name="Brown T."/>
            <person name="Cohen L."/>
        </authorList>
    </citation>
    <scope>NUCLEOTIDE SEQUENCE</scope>
    <source>
        <strain evidence="2">FSP1.4</strain>
    </source>
</reference>
<proteinExistence type="predicted"/>
<name>A0A7S3N7W9_9SPIT</name>
<sequence length="150" mass="16918">MHAYAYTSISRKRWMIAKEMSAQSNLVIQNNYGNRFPQNLNLGNQYQPPVQRNNNQVIYNNIVNPRPAGQNFGPAGGPVGQQVVPENRPVVHLNREMPASGQPQVSLTKAIPEDMSSHPYLVQKDEETESLLDNDEESKHSHDPYRPGIN</sequence>
<feature type="region of interest" description="Disordered" evidence="1">
    <location>
        <begin position="112"/>
        <end position="150"/>
    </location>
</feature>
<feature type="compositionally biased region" description="Acidic residues" evidence="1">
    <location>
        <begin position="126"/>
        <end position="136"/>
    </location>
</feature>
<dbReference type="AlphaFoldDB" id="A0A7S3N7W9"/>
<protein>
    <submittedName>
        <fullName evidence="2">Uncharacterized protein</fullName>
    </submittedName>
</protein>